<evidence type="ECO:0000256" key="5">
    <source>
        <dbReference type="ARBA" id="ARBA00022840"/>
    </source>
</evidence>
<proteinExistence type="inferred from homology"/>
<dbReference type="CDD" id="cd02020">
    <property type="entry name" value="CMPK"/>
    <property type="match status" value="1"/>
</dbReference>
<evidence type="ECO:0000256" key="4">
    <source>
        <dbReference type="ARBA" id="ARBA00022777"/>
    </source>
</evidence>
<dbReference type="GO" id="GO:0005524">
    <property type="term" value="F:ATP binding"/>
    <property type="evidence" value="ECO:0007669"/>
    <property type="project" value="UniProtKB-UniRule"/>
</dbReference>
<evidence type="ECO:0000259" key="9">
    <source>
        <dbReference type="Pfam" id="PF02224"/>
    </source>
</evidence>
<dbReference type="Pfam" id="PF02224">
    <property type="entry name" value="Cytidylate_kin"/>
    <property type="match status" value="1"/>
</dbReference>
<dbReference type="GO" id="GO:0005829">
    <property type="term" value="C:cytosol"/>
    <property type="evidence" value="ECO:0007669"/>
    <property type="project" value="TreeGrafter"/>
</dbReference>
<dbReference type="EMBL" id="JANUCT010000002">
    <property type="protein sequence ID" value="MCS3902288.1"/>
    <property type="molecule type" value="Genomic_DNA"/>
</dbReference>
<dbReference type="GO" id="GO:0015949">
    <property type="term" value="P:nucleobase-containing small molecule interconversion"/>
    <property type="evidence" value="ECO:0007669"/>
    <property type="project" value="TreeGrafter"/>
</dbReference>
<evidence type="ECO:0000313" key="10">
    <source>
        <dbReference type="EMBL" id="MCS3902288.1"/>
    </source>
</evidence>
<dbReference type="GO" id="GO:0006220">
    <property type="term" value="P:pyrimidine nucleotide metabolic process"/>
    <property type="evidence" value="ECO:0007669"/>
    <property type="project" value="UniProtKB-UniRule"/>
</dbReference>
<comment type="similarity">
    <text evidence="1 8">Belongs to the cytidylate kinase family. Type 1 subfamily.</text>
</comment>
<dbReference type="InterPro" id="IPR003136">
    <property type="entry name" value="Cytidylate_kin"/>
</dbReference>
<evidence type="ECO:0000256" key="6">
    <source>
        <dbReference type="ARBA" id="ARBA00047615"/>
    </source>
</evidence>
<accession>A0AAE3L3K8</accession>
<gene>
    <name evidence="8" type="primary">cmk</name>
    <name evidence="10" type="ORF">J2T55_000284</name>
</gene>
<keyword evidence="4 8" id="KW-0418">Kinase</keyword>
<feature type="domain" description="Cytidylate kinase" evidence="9">
    <location>
        <begin position="11"/>
        <end position="226"/>
    </location>
</feature>
<dbReference type="AlphaFoldDB" id="A0AAE3L3K8"/>
<dbReference type="PANTHER" id="PTHR21299">
    <property type="entry name" value="CYTIDYLATE KINASE/PANTOATE-BETA-ALANINE LIGASE"/>
    <property type="match status" value="1"/>
</dbReference>
<sequence>MADESSNAPVIAIDGPSGTGKGTVCGRLAALLGWHLLDSGALYRLVALVAERSGTAGSDEAGLSRLAREMPLEFVKGEGETPIRALLDGEDVTAAIRAESISRLASEVAAHPGVRQALLIRQRAARRPPGLIADGRDMGTVVFPDAPVKLFLTAGPEERARRRYKQLKDKGIGVNLRQLSAELAERDARDSERAISPLKPATDAVVVDTTGIDIETVMQRVLAQVTENISDLPATVKSH</sequence>
<dbReference type="InterPro" id="IPR027417">
    <property type="entry name" value="P-loop_NTPase"/>
</dbReference>
<dbReference type="EC" id="2.7.4.25" evidence="8"/>
<evidence type="ECO:0000256" key="8">
    <source>
        <dbReference type="HAMAP-Rule" id="MF_00238"/>
    </source>
</evidence>
<keyword evidence="8" id="KW-0963">Cytoplasm</keyword>
<evidence type="ECO:0000256" key="7">
    <source>
        <dbReference type="ARBA" id="ARBA00048478"/>
    </source>
</evidence>
<name>A0AAE3L3K8_9GAMM</name>
<dbReference type="RefSeq" id="WP_259053791.1">
    <property type="nucleotide sequence ID" value="NZ_JANUCT010000002.1"/>
</dbReference>
<dbReference type="Proteomes" id="UP001204445">
    <property type="component" value="Unassembled WGS sequence"/>
</dbReference>
<keyword evidence="3 8" id="KW-0547">Nucleotide-binding</keyword>
<keyword evidence="2 8" id="KW-0808">Transferase</keyword>
<reference evidence="10" key="1">
    <citation type="submission" date="2022-08" db="EMBL/GenBank/DDBJ databases">
        <title>Genomic Encyclopedia of Type Strains, Phase III (KMG-III): the genomes of soil and plant-associated and newly described type strains.</title>
        <authorList>
            <person name="Whitman W."/>
        </authorList>
    </citation>
    <scope>NUCLEOTIDE SEQUENCE</scope>
    <source>
        <strain evidence="10">HMT 1</strain>
    </source>
</reference>
<evidence type="ECO:0000256" key="2">
    <source>
        <dbReference type="ARBA" id="ARBA00022679"/>
    </source>
</evidence>
<organism evidence="10 11">
    <name type="scientific">Methylohalomonas lacus</name>
    <dbReference type="NCBI Taxonomy" id="398773"/>
    <lineage>
        <taxon>Bacteria</taxon>
        <taxon>Pseudomonadati</taxon>
        <taxon>Pseudomonadota</taxon>
        <taxon>Gammaproteobacteria</taxon>
        <taxon>Methylohalomonadales</taxon>
        <taxon>Methylohalomonadaceae</taxon>
        <taxon>Methylohalomonas</taxon>
    </lineage>
</organism>
<feature type="binding site" evidence="8">
    <location>
        <begin position="15"/>
        <end position="23"/>
    </location>
    <ligand>
        <name>ATP</name>
        <dbReference type="ChEBI" id="CHEBI:30616"/>
    </ligand>
</feature>
<comment type="subcellular location">
    <subcellularLocation>
        <location evidence="8">Cytoplasm</location>
    </subcellularLocation>
</comment>
<dbReference type="NCBIfam" id="TIGR00017">
    <property type="entry name" value="cmk"/>
    <property type="match status" value="1"/>
</dbReference>
<dbReference type="SUPFAM" id="SSF52540">
    <property type="entry name" value="P-loop containing nucleoside triphosphate hydrolases"/>
    <property type="match status" value="1"/>
</dbReference>
<dbReference type="Gene3D" id="3.40.50.300">
    <property type="entry name" value="P-loop containing nucleotide triphosphate hydrolases"/>
    <property type="match status" value="1"/>
</dbReference>
<comment type="catalytic activity">
    <reaction evidence="7 8">
        <text>CMP + ATP = CDP + ADP</text>
        <dbReference type="Rhea" id="RHEA:11600"/>
        <dbReference type="ChEBI" id="CHEBI:30616"/>
        <dbReference type="ChEBI" id="CHEBI:58069"/>
        <dbReference type="ChEBI" id="CHEBI:60377"/>
        <dbReference type="ChEBI" id="CHEBI:456216"/>
        <dbReference type="EC" id="2.7.4.25"/>
    </reaction>
</comment>
<keyword evidence="11" id="KW-1185">Reference proteome</keyword>
<evidence type="ECO:0000256" key="3">
    <source>
        <dbReference type="ARBA" id="ARBA00022741"/>
    </source>
</evidence>
<keyword evidence="5 8" id="KW-0067">ATP-binding</keyword>
<comment type="catalytic activity">
    <reaction evidence="6 8">
        <text>dCMP + ATP = dCDP + ADP</text>
        <dbReference type="Rhea" id="RHEA:25094"/>
        <dbReference type="ChEBI" id="CHEBI:30616"/>
        <dbReference type="ChEBI" id="CHEBI:57566"/>
        <dbReference type="ChEBI" id="CHEBI:58593"/>
        <dbReference type="ChEBI" id="CHEBI:456216"/>
        <dbReference type="EC" id="2.7.4.25"/>
    </reaction>
</comment>
<protein>
    <recommendedName>
        <fullName evidence="8">Cytidylate kinase</fullName>
        <shortName evidence="8">CK</shortName>
        <ecNumber evidence="8">2.7.4.25</ecNumber>
    </recommendedName>
    <alternativeName>
        <fullName evidence="8">Cytidine monophosphate kinase</fullName>
        <shortName evidence="8">CMP kinase</shortName>
    </alternativeName>
</protein>
<dbReference type="HAMAP" id="MF_00238">
    <property type="entry name" value="Cytidyl_kinase_type1"/>
    <property type="match status" value="1"/>
</dbReference>
<dbReference type="InterPro" id="IPR011994">
    <property type="entry name" value="Cytidylate_kinase_dom"/>
</dbReference>
<evidence type="ECO:0000256" key="1">
    <source>
        <dbReference type="ARBA" id="ARBA00009427"/>
    </source>
</evidence>
<comment type="caution">
    <text evidence="10">The sequence shown here is derived from an EMBL/GenBank/DDBJ whole genome shotgun (WGS) entry which is preliminary data.</text>
</comment>
<dbReference type="PANTHER" id="PTHR21299:SF2">
    <property type="entry name" value="CYTIDYLATE KINASE"/>
    <property type="match status" value="1"/>
</dbReference>
<evidence type="ECO:0000313" key="11">
    <source>
        <dbReference type="Proteomes" id="UP001204445"/>
    </source>
</evidence>
<dbReference type="GO" id="GO:0036431">
    <property type="term" value="F:dCMP kinase activity"/>
    <property type="evidence" value="ECO:0007669"/>
    <property type="project" value="InterPro"/>
</dbReference>